<gene>
    <name evidence="5" type="ORF">GR316_02710</name>
</gene>
<name>A0A8J8SKC9_9RHOB</name>
<evidence type="ECO:0000259" key="4">
    <source>
        <dbReference type="Pfam" id="PF09375"/>
    </source>
</evidence>
<dbReference type="Gene3D" id="1.20.1420.20">
    <property type="entry name" value="M75 peptidase, HXXE motif"/>
    <property type="match status" value="1"/>
</dbReference>
<comment type="subcellular location">
    <subcellularLocation>
        <location evidence="1">Cell envelope</location>
    </subcellularLocation>
</comment>
<proteinExistence type="predicted"/>
<evidence type="ECO:0000256" key="2">
    <source>
        <dbReference type="ARBA" id="ARBA00022729"/>
    </source>
</evidence>
<dbReference type="InterPro" id="IPR018976">
    <property type="entry name" value="Imelysin-like"/>
</dbReference>
<feature type="signal peptide" evidence="3">
    <location>
        <begin position="1"/>
        <end position="22"/>
    </location>
</feature>
<dbReference type="EMBL" id="CP047289">
    <property type="protein sequence ID" value="QUS35279.1"/>
    <property type="molecule type" value="Genomic_DNA"/>
</dbReference>
<dbReference type="KEGG" id="fap:GR316_02710"/>
<dbReference type="Proteomes" id="UP000679284">
    <property type="component" value="Chromosome"/>
</dbReference>
<feature type="domain" description="Imelysin-like" evidence="4">
    <location>
        <begin position="30"/>
        <end position="264"/>
    </location>
</feature>
<organism evidence="5 6">
    <name type="scientific">Falsirhodobacter algicola</name>
    <dbReference type="NCBI Taxonomy" id="2692330"/>
    <lineage>
        <taxon>Bacteria</taxon>
        <taxon>Pseudomonadati</taxon>
        <taxon>Pseudomonadota</taxon>
        <taxon>Alphaproteobacteria</taxon>
        <taxon>Rhodobacterales</taxon>
        <taxon>Paracoccaceae</taxon>
        <taxon>Falsirhodobacter</taxon>
    </lineage>
</organism>
<dbReference type="AlphaFoldDB" id="A0A8J8SKC9"/>
<evidence type="ECO:0000313" key="5">
    <source>
        <dbReference type="EMBL" id="QUS35279.1"/>
    </source>
</evidence>
<protein>
    <recommendedName>
        <fullName evidence="4">Imelysin-like domain-containing protein</fullName>
    </recommendedName>
</protein>
<dbReference type="RefSeq" id="WP_211784525.1">
    <property type="nucleotide sequence ID" value="NZ_CP047289.1"/>
</dbReference>
<evidence type="ECO:0000313" key="6">
    <source>
        <dbReference type="Proteomes" id="UP000679284"/>
    </source>
</evidence>
<keyword evidence="6" id="KW-1185">Reference proteome</keyword>
<accession>A0A8J8SKC9</accession>
<evidence type="ECO:0000256" key="3">
    <source>
        <dbReference type="SAM" id="SignalP"/>
    </source>
</evidence>
<dbReference type="InterPro" id="IPR038352">
    <property type="entry name" value="Imelysin_sf"/>
</dbReference>
<sequence length="331" mass="35587">MIRRAILSSALLAALMPLAAAAQDEADALTAIYDTVLQADAAGTVESCHALSATLEAGGTADERAAGFEALAMGWGRVEAAYVLGSFDMDAMDYPLLIDMFHHGKEDLHASLGRAIDSESDPAKALYKNAYRSMTALDDLLFSGPWSDRRAALAQYATQSLCSRFETVEEGYAEHRDDFLSDPDEAVGLLMNAQIQNLYKTRDWRLAEVAGLTKKTLGRAHPENRQFPWGDASWPTIGAILDTHLRLLGAEGEPNLATIAKARGAGTGLAEVQDGLAEAVRLYEAVPQDAWFDPRASVPIINALRQAQNSYYDSLALLVGVSLGLVDADGD</sequence>
<reference evidence="5" key="1">
    <citation type="submission" date="2020-01" db="EMBL/GenBank/DDBJ databases">
        <authorList>
            <person name="Yang Y."/>
            <person name="Kwon Y.M."/>
        </authorList>
    </citation>
    <scope>NUCLEOTIDE SEQUENCE</scope>
    <source>
        <strain evidence="5">PG104</strain>
    </source>
</reference>
<keyword evidence="2 3" id="KW-0732">Signal</keyword>
<feature type="chain" id="PRO_5035289125" description="Imelysin-like domain-containing protein" evidence="3">
    <location>
        <begin position="23"/>
        <end position="331"/>
    </location>
</feature>
<dbReference type="Pfam" id="PF09375">
    <property type="entry name" value="Peptidase_M75"/>
    <property type="match status" value="1"/>
</dbReference>
<evidence type="ECO:0000256" key="1">
    <source>
        <dbReference type="ARBA" id="ARBA00004196"/>
    </source>
</evidence>